<dbReference type="AlphaFoldDB" id="F2X192"/>
<dbReference type="OMA" id="RGTRYML"/>
<dbReference type="InterPro" id="IPR001147">
    <property type="entry name" value="Ribosomal_eL21"/>
</dbReference>
<keyword evidence="4" id="KW-0812">Transmembrane</keyword>
<evidence type="ECO:0000256" key="4">
    <source>
        <dbReference type="SAM" id="Phobius"/>
    </source>
</evidence>
<reference evidence="5" key="1">
    <citation type="submission" date="2010-09" db="EMBL/GenBank/DDBJ databases">
        <title>The organization of cytoplasmic ribosomal protein genes in microsporidian Nosema bombycis genome.</title>
        <authorList>
            <person name="Liu H."/>
            <person name="Pan G."/>
            <person name="Li T."/>
            <person name="Huang W."/>
            <person name="Zhou Z."/>
        </authorList>
    </citation>
    <scope>NUCLEOTIDE SEQUENCE</scope>
    <source>
        <strain evidence="5">CQ1</strain>
    </source>
</reference>
<dbReference type="EMBL" id="HQ291470">
    <property type="protein sequence ID" value="ADZ95723.1"/>
    <property type="molecule type" value="mRNA"/>
</dbReference>
<keyword evidence="4" id="KW-1133">Transmembrane helix</keyword>
<comment type="similarity">
    <text evidence="1">Belongs to the eukaryotic ribosomal protein eL21 family.</text>
</comment>
<evidence type="ECO:0000256" key="2">
    <source>
        <dbReference type="ARBA" id="ARBA00022980"/>
    </source>
</evidence>
<dbReference type="GO" id="GO:1990904">
    <property type="term" value="C:ribonucleoprotein complex"/>
    <property type="evidence" value="ECO:0007669"/>
    <property type="project" value="UniProtKB-KW"/>
</dbReference>
<keyword evidence="2 5" id="KW-0689">Ribosomal protein</keyword>
<keyword evidence="3" id="KW-0687">Ribonucleoprotein</keyword>
<evidence type="ECO:0000256" key="3">
    <source>
        <dbReference type="ARBA" id="ARBA00023274"/>
    </source>
</evidence>
<evidence type="ECO:0000313" key="5">
    <source>
        <dbReference type="EMBL" id="ADZ95723.1"/>
    </source>
</evidence>
<accession>F2X192</accession>
<keyword evidence="4" id="KW-0472">Membrane</keyword>
<sequence>MFKPPYTREYSFSHYSPSLRYAINFFCPLFFFIIFYPQMSSHGFRRKTRQILRKDHRKHGMPGASKYLQTFKMGDYVTIMIDSAIHKGMPHKYYHGRIGKVYTVNPRSIGVVLHKRVGGKYVVKTLFVRQEHLVKFKGAELAKERDRKNNELIIQAQESGVKPELIRTIMEGPRKEFTLNLENNTPVEVKVEPYLKRY</sequence>
<dbReference type="SUPFAM" id="SSF50104">
    <property type="entry name" value="Translation proteins SH3-like domain"/>
    <property type="match status" value="1"/>
</dbReference>
<dbReference type="GO" id="GO:0005840">
    <property type="term" value="C:ribosome"/>
    <property type="evidence" value="ECO:0007669"/>
    <property type="project" value="UniProtKB-KW"/>
</dbReference>
<dbReference type="VEuPathDB" id="MicrosporidiaDB:NBO_72g0006"/>
<evidence type="ECO:0000256" key="1">
    <source>
        <dbReference type="ARBA" id="ARBA00008427"/>
    </source>
</evidence>
<dbReference type="InterPro" id="IPR036948">
    <property type="entry name" value="Ribosomal_eL21_sf"/>
</dbReference>
<name>F2X192_NOSBO</name>
<dbReference type="Pfam" id="PF01157">
    <property type="entry name" value="Ribosomal_L21e"/>
    <property type="match status" value="1"/>
</dbReference>
<dbReference type="GO" id="GO:0006412">
    <property type="term" value="P:translation"/>
    <property type="evidence" value="ECO:0007669"/>
    <property type="project" value="InterPro"/>
</dbReference>
<dbReference type="FunFam" id="2.30.30.70:FF:000001">
    <property type="entry name" value="60S ribosomal protein L21"/>
    <property type="match status" value="1"/>
</dbReference>
<dbReference type="InterPro" id="IPR008991">
    <property type="entry name" value="Translation_prot_SH3-like_sf"/>
</dbReference>
<organism evidence="5">
    <name type="scientific">Nosema bombycis</name>
    <name type="common">Microsporidian parasite</name>
    <name type="synonym">Pebrine of silkworm</name>
    <dbReference type="NCBI Taxonomy" id="27978"/>
    <lineage>
        <taxon>Eukaryota</taxon>
        <taxon>Fungi</taxon>
        <taxon>Fungi incertae sedis</taxon>
        <taxon>Microsporidia</taxon>
        <taxon>Nosematidae</taxon>
        <taxon>Nosema</taxon>
    </lineage>
</organism>
<dbReference type="Gene3D" id="2.30.30.70">
    <property type="entry name" value="Ribosomal protein L21"/>
    <property type="match status" value="1"/>
</dbReference>
<protein>
    <submittedName>
        <fullName evidence="5">60S ribosomal protein L21</fullName>
    </submittedName>
</protein>
<proteinExistence type="evidence at transcript level"/>
<dbReference type="GO" id="GO:0003735">
    <property type="term" value="F:structural constituent of ribosome"/>
    <property type="evidence" value="ECO:0007669"/>
    <property type="project" value="InterPro"/>
</dbReference>
<feature type="transmembrane region" description="Helical" evidence="4">
    <location>
        <begin position="20"/>
        <end position="39"/>
    </location>
</feature>
<dbReference type="PANTHER" id="PTHR20981">
    <property type="entry name" value="60S RIBOSOMAL PROTEIN L21"/>
    <property type="match status" value="1"/>
</dbReference>